<dbReference type="InterPro" id="IPR002429">
    <property type="entry name" value="CcO_II-like_C"/>
</dbReference>
<keyword evidence="4" id="KW-0186">Copper</keyword>
<dbReference type="SUPFAM" id="SSF49503">
    <property type="entry name" value="Cupredoxins"/>
    <property type="match status" value="1"/>
</dbReference>
<comment type="subcellular location">
    <subcellularLocation>
        <location evidence="1">Periplasm</location>
    </subcellularLocation>
</comment>
<evidence type="ECO:0000313" key="6">
    <source>
        <dbReference type="EMBL" id="AGA67727.1"/>
    </source>
</evidence>
<dbReference type="PROSITE" id="PS50857">
    <property type="entry name" value="COX2_CUA"/>
    <property type="match status" value="1"/>
</dbReference>
<dbReference type="SUPFAM" id="SSF50974">
    <property type="entry name" value="Nitrous oxide reductase, N-terminal domain"/>
    <property type="match status" value="1"/>
</dbReference>
<dbReference type="PANTHER" id="PTHR42838">
    <property type="entry name" value="CYTOCHROME C OXIDASE SUBUNIT II"/>
    <property type="match status" value="1"/>
</dbReference>
<evidence type="ECO:0000256" key="3">
    <source>
        <dbReference type="ARBA" id="ARBA00022764"/>
    </source>
</evidence>
<dbReference type="eggNOG" id="COG4263">
    <property type="taxonomic scope" value="Bacteria"/>
</dbReference>
<dbReference type="STRING" id="871963.Desdi_0167"/>
<dbReference type="InterPro" id="IPR026468">
    <property type="entry name" value="Nitrous_oxide_Rdtase_Sec-dep"/>
</dbReference>
<dbReference type="Pfam" id="PF18764">
    <property type="entry name" value="nos_propeller"/>
    <property type="match status" value="1"/>
</dbReference>
<dbReference type="CDD" id="cd04223">
    <property type="entry name" value="N2OR_C"/>
    <property type="match status" value="1"/>
</dbReference>
<keyword evidence="2" id="KW-0479">Metal-binding</keyword>
<gene>
    <name evidence="6" type="ordered locus">Desdi_0167</name>
</gene>
<dbReference type="InterPro" id="IPR008972">
    <property type="entry name" value="Cupredoxin"/>
</dbReference>
<protein>
    <submittedName>
        <fullName evidence="6">Nitrous oxide reductase</fullName>
    </submittedName>
</protein>
<dbReference type="InterPro" id="IPR034205">
    <property type="entry name" value="N2OR_C"/>
</dbReference>
<dbReference type="AlphaFoldDB" id="L0F3H3"/>
<sequence>MDKDLFKKVVLSLAGLLVGLVIAVYLSTQLNPAGGSEATLGGAANISVDGVSDDIVQAALKTYVPPGQLDEYYMFASGGHSGNVFVYGVPSMRRIRTIPVFTPESSVGYGWTAESKEMLGEWSWGDVHHPALSETGGDYDGRWLFVNDNANSRAARINLDSFRTSQILEVPNIYGPHSAVFMTPNSEYFMMGSRFAGPIPYGTYSPIENYSKDYKGVLAAIAINQESGEMNIGWEVLLPPWSYDLSDAGKLDSEGWAFLTTYNTEEAYELLEVNASQREMDYVVALNWKLLEQAANEGKFEMVEGVKMIDPLDVPGSIYLIPAMKSPHGVDVTPDGKYIVANGKVAPVATVFSFEKFMECVNNKDFQGEERGFPIINYEKVRVAEVPVGLEPLHTQFDGNGYAYTTLFIDSTIAKWSLDTFEIVDVTPVHYCPGHLCAAEGDTVDPDGKYLVSLNKLAKDKFLSVGPSHPESAQLIDLTTDKMKILMDVPTDPEPHFAQMIKADKIKTFEVFEKDPNRLGAVYEKENARIERDGNNVTIYQMSFRSRYYPDHVEVNEGDHVTWYVTNTDFDEDITHGFGITRYDLNMEVQPGETQKFEFVADRAGVYPFYCTNFCSALHQEMQGWFIVKPKGQQKT</sequence>
<dbReference type="InterPro" id="IPR028096">
    <property type="entry name" value="EfeO_Cupredoxin"/>
</dbReference>
<dbReference type="PANTHER" id="PTHR42838:SF2">
    <property type="entry name" value="NITROUS-OXIDE REDUCTASE"/>
    <property type="match status" value="1"/>
</dbReference>
<evidence type="ECO:0000256" key="1">
    <source>
        <dbReference type="ARBA" id="ARBA00004418"/>
    </source>
</evidence>
<keyword evidence="3" id="KW-0574">Periplasm</keyword>
<dbReference type="HOGENOM" id="CLU_016420_0_0_9"/>
<evidence type="ECO:0000259" key="5">
    <source>
        <dbReference type="PROSITE" id="PS50857"/>
    </source>
</evidence>
<feature type="domain" description="Cytochrome oxidase subunit II copper A binding" evidence="5">
    <location>
        <begin position="534"/>
        <end position="636"/>
    </location>
</feature>
<dbReference type="GO" id="GO:0042597">
    <property type="term" value="C:periplasmic space"/>
    <property type="evidence" value="ECO:0007669"/>
    <property type="project" value="UniProtKB-SubCell"/>
</dbReference>
<dbReference type="Gene3D" id="2.130.10.10">
    <property type="entry name" value="YVTN repeat-like/Quinoprotein amine dehydrogenase"/>
    <property type="match status" value="1"/>
</dbReference>
<organism evidence="6 7">
    <name type="scientific">Desulfitobacterium dichloroeliminans (strain LMG P-21439 / DCA1)</name>
    <dbReference type="NCBI Taxonomy" id="871963"/>
    <lineage>
        <taxon>Bacteria</taxon>
        <taxon>Bacillati</taxon>
        <taxon>Bacillota</taxon>
        <taxon>Clostridia</taxon>
        <taxon>Eubacteriales</taxon>
        <taxon>Desulfitobacteriaceae</taxon>
        <taxon>Desulfitobacterium</taxon>
    </lineage>
</organism>
<name>L0F3H3_DESDL</name>
<proteinExistence type="predicted"/>
<dbReference type="EMBL" id="CP003344">
    <property type="protein sequence ID" value="AGA67727.1"/>
    <property type="molecule type" value="Genomic_DNA"/>
</dbReference>
<evidence type="ECO:0000256" key="4">
    <source>
        <dbReference type="ARBA" id="ARBA00023008"/>
    </source>
</evidence>
<reference evidence="7" key="1">
    <citation type="submission" date="2012-02" db="EMBL/GenBank/DDBJ databases">
        <title>Complete sequence of Desulfitobacterium dichloroeliminans LMG P-21439.</title>
        <authorList>
            <person name="Lucas S."/>
            <person name="Han J."/>
            <person name="Lapidus A."/>
            <person name="Cheng J.-F."/>
            <person name="Goodwin L."/>
            <person name="Pitluck S."/>
            <person name="Peters L."/>
            <person name="Ovchinnikova G."/>
            <person name="Teshima H."/>
            <person name="Detter J.C."/>
            <person name="Han C."/>
            <person name="Tapia R."/>
            <person name="Land M."/>
            <person name="Hauser L."/>
            <person name="Kyrpides N."/>
            <person name="Ivanova N."/>
            <person name="Pagani I."/>
            <person name="Kruse T."/>
            <person name="de Vos W.M."/>
            <person name="Boon N."/>
            <person name="Smidt H."/>
            <person name="Woyke T."/>
        </authorList>
    </citation>
    <scope>NUCLEOTIDE SEQUENCE [LARGE SCALE GENOMIC DNA]</scope>
    <source>
        <strain evidence="7">LMG P-21439 / DCA1</strain>
    </source>
</reference>
<dbReference type="RefSeq" id="WP_015260734.1">
    <property type="nucleotide sequence ID" value="NC_019903.1"/>
</dbReference>
<evidence type="ECO:0000256" key="2">
    <source>
        <dbReference type="ARBA" id="ARBA00022723"/>
    </source>
</evidence>
<dbReference type="Gene3D" id="2.60.40.420">
    <property type="entry name" value="Cupredoxins - blue copper proteins"/>
    <property type="match status" value="1"/>
</dbReference>
<dbReference type="Proteomes" id="UP000010797">
    <property type="component" value="Chromosome"/>
</dbReference>
<dbReference type="InterPro" id="IPR051403">
    <property type="entry name" value="NosZ/Cyto_c_oxidase_sub2"/>
</dbReference>
<evidence type="ECO:0000313" key="7">
    <source>
        <dbReference type="Proteomes" id="UP000010797"/>
    </source>
</evidence>
<keyword evidence="7" id="KW-1185">Reference proteome</keyword>
<dbReference type="InterPro" id="IPR011045">
    <property type="entry name" value="N2O_reductase_N"/>
</dbReference>
<dbReference type="GO" id="GO:0016020">
    <property type="term" value="C:membrane"/>
    <property type="evidence" value="ECO:0007669"/>
    <property type="project" value="InterPro"/>
</dbReference>
<dbReference type="KEGG" id="ddl:Desdi_0167"/>
<dbReference type="GO" id="GO:0004129">
    <property type="term" value="F:cytochrome-c oxidase activity"/>
    <property type="evidence" value="ECO:0007669"/>
    <property type="project" value="InterPro"/>
</dbReference>
<dbReference type="InterPro" id="IPR041114">
    <property type="entry name" value="Nos_propeller"/>
</dbReference>
<accession>L0F3H3</accession>
<dbReference type="OrthoDB" id="279535at2"/>
<dbReference type="InterPro" id="IPR015943">
    <property type="entry name" value="WD40/YVTN_repeat-like_dom_sf"/>
</dbReference>
<dbReference type="GO" id="GO:0005507">
    <property type="term" value="F:copper ion binding"/>
    <property type="evidence" value="ECO:0007669"/>
    <property type="project" value="InterPro"/>
</dbReference>
<dbReference type="Pfam" id="PF13473">
    <property type="entry name" value="Cupredoxin_1"/>
    <property type="match status" value="1"/>
</dbReference>
<dbReference type="NCBIfam" id="TIGR04246">
    <property type="entry name" value="nitrous_NosZ_Gp"/>
    <property type="match status" value="1"/>
</dbReference>